<dbReference type="Pfam" id="PF00535">
    <property type="entry name" value="Glycos_transf_2"/>
    <property type="match status" value="1"/>
</dbReference>
<reference evidence="2 3" key="1">
    <citation type="journal article" date="2016" name="Nat. Commun.">
        <title>Thousands of microbial genomes shed light on interconnected biogeochemical processes in an aquifer system.</title>
        <authorList>
            <person name="Anantharaman K."/>
            <person name="Brown C.T."/>
            <person name="Hug L.A."/>
            <person name="Sharon I."/>
            <person name="Castelle C.J."/>
            <person name="Probst A.J."/>
            <person name="Thomas B.C."/>
            <person name="Singh A."/>
            <person name="Wilkins M.J."/>
            <person name="Karaoz U."/>
            <person name="Brodie E.L."/>
            <person name="Williams K.H."/>
            <person name="Hubbard S.S."/>
            <person name="Banfield J.F."/>
        </authorList>
    </citation>
    <scope>NUCLEOTIDE SEQUENCE [LARGE SCALE GENOMIC DNA]</scope>
</reference>
<name>A0A1F7GF97_9BACT</name>
<evidence type="ECO:0000313" key="2">
    <source>
        <dbReference type="EMBL" id="OGK17543.1"/>
    </source>
</evidence>
<feature type="domain" description="Glycosyltransferase 2-like" evidence="1">
    <location>
        <begin position="32"/>
        <end position="65"/>
    </location>
</feature>
<dbReference type="CDD" id="cd00761">
    <property type="entry name" value="Glyco_tranf_GTA_type"/>
    <property type="match status" value="1"/>
</dbReference>
<dbReference type="EMBL" id="MFZH01000043">
    <property type="protein sequence ID" value="OGK17543.1"/>
    <property type="molecule type" value="Genomic_DNA"/>
</dbReference>
<dbReference type="Gene3D" id="3.90.550.10">
    <property type="entry name" value="Spore Coat Polysaccharide Biosynthesis Protein SpsA, Chain A"/>
    <property type="match status" value="1"/>
</dbReference>
<gene>
    <name evidence="2" type="ORF">A2799_04015</name>
</gene>
<comment type="caution">
    <text evidence="2">The sequence shown here is derived from an EMBL/GenBank/DDBJ whole genome shotgun (WGS) entry which is preliminary data.</text>
</comment>
<sequence>MITTVILSSSEDSFTKKLRDSLSFCDEILTIPVDDDFSSARNEGMKKAKNDWVLFIDSDEELSNELSVILDRRLKAAGIGSPDSIATLQNDKDVIPAKAGIHNDKIIAYYMKRRDFFWGKELKYGETHSARTTGIIRLVKKGSGKWVGAVHEQFKSTGETGHLNGFINHYPHQSIAEFLKSINKYSTIRALELHKQGTRTNVFQIVLYPFGKFWYTYGIKLGFLDGPAGFVYSFMMSFHSFLVRSKLFLKQSA</sequence>
<dbReference type="AlphaFoldDB" id="A0A1F7GF97"/>
<dbReference type="InterPro" id="IPR029044">
    <property type="entry name" value="Nucleotide-diphossugar_trans"/>
</dbReference>
<organism evidence="2 3">
    <name type="scientific">Candidatus Roizmanbacteria bacterium RIFCSPHIGHO2_01_FULL_39_24</name>
    <dbReference type="NCBI Taxonomy" id="1802032"/>
    <lineage>
        <taxon>Bacteria</taxon>
        <taxon>Candidatus Roizmaniibacteriota</taxon>
    </lineage>
</organism>
<dbReference type="SUPFAM" id="SSF53448">
    <property type="entry name" value="Nucleotide-diphospho-sugar transferases"/>
    <property type="match status" value="1"/>
</dbReference>
<proteinExistence type="predicted"/>
<protein>
    <recommendedName>
        <fullName evidence="1">Glycosyltransferase 2-like domain-containing protein</fullName>
    </recommendedName>
</protein>
<dbReference type="Proteomes" id="UP000176850">
    <property type="component" value="Unassembled WGS sequence"/>
</dbReference>
<accession>A0A1F7GF97</accession>
<evidence type="ECO:0000259" key="1">
    <source>
        <dbReference type="Pfam" id="PF00535"/>
    </source>
</evidence>
<evidence type="ECO:0000313" key="3">
    <source>
        <dbReference type="Proteomes" id="UP000176850"/>
    </source>
</evidence>
<dbReference type="PANTHER" id="PTHR43630">
    <property type="entry name" value="POLY-BETA-1,6-N-ACETYL-D-GLUCOSAMINE SYNTHASE"/>
    <property type="match status" value="1"/>
</dbReference>
<dbReference type="InterPro" id="IPR001173">
    <property type="entry name" value="Glyco_trans_2-like"/>
</dbReference>
<dbReference type="PANTHER" id="PTHR43630:SF2">
    <property type="entry name" value="GLYCOSYLTRANSFERASE"/>
    <property type="match status" value="1"/>
</dbReference>
<dbReference type="CDD" id="cd02511">
    <property type="entry name" value="Beta4Glucosyltransferase"/>
    <property type="match status" value="1"/>
</dbReference>